<evidence type="ECO:0000313" key="2">
    <source>
        <dbReference type="Proteomes" id="UP000264702"/>
    </source>
</evidence>
<protein>
    <submittedName>
        <fullName evidence="1">DUF1440 domain-containing protein</fullName>
    </submittedName>
</protein>
<evidence type="ECO:0000313" key="1">
    <source>
        <dbReference type="EMBL" id="RFU17068.1"/>
    </source>
</evidence>
<proteinExistence type="predicted"/>
<sequence>MTTNGTPRDRSILKGALAGLLGGLAGAGAKVIAEQIFPPRVQGQTPPPVLFAEQLAGHPLSGAERQAAMQGVHWAFGALAGAVYGILIEYEPTLGAWKGAAFGIALNRITHESLLPKLGLAAPKGQQPTQERISEWVTHAVYGIATDAVRRAARSSL</sequence>
<name>A0A372IQB4_9BACT</name>
<comment type="caution">
    <text evidence="1">The sequence shown here is derived from an EMBL/GenBank/DDBJ whole genome shotgun (WGS) entry which is preliminary data.</text>
</comment>
<reference evidence="1 2" key="1">
    <citation type="submission" date="2018-08" db="EMBL/GenBank/DDBJ databases">
        <title>Acidipila sp. 4G-K13, an acidobacterium isolated from forest soil.</title>
        <authorList>
            <person name="Gao Z.-H."/>
            <person name="Qiu L.-H."/>
        </authorList>
    </citation>
    <scope>NUCLEOTIDE SEQUENCE [LARGE SCALE GENOMIC DNA]</scope>
    <source>
        <strain evidence="1 2">4G-K13</strain>
    </source>
</reference>
<accession>A0A372IQB4</accession>
<dbReference type="EMBL" id="QVQT01000003">
    <property type="protein sequence ID" value="RFU17068.1"/>
    <property type="molecule type" value="Genomic_DNA"/>
</dbReference>
<dbReference type="Proteomes" id="UP000264702">
    <property type="component" value="Unassembled WGS sequence"/>
</dbReference>
<dbReference type="InterPro" id="IPR009898">
    <property type="entry name" value="DUF1440"/>
</dbReference>
<dbReference type="OrthoDB" id="121289at2"/>
<dbReference type="AlphaFoldDB" id="A0A372IQB4"/>
<dbReference type="Pfam" id="PF07274">
    <property type="entry name" value="DUF1440"/>
    <property type="match status" value="1"/>
</dbReference>
<keyword evidence="2" id="KW-1185">Reference proteome</keyword>
<organism evidence="1 2">
    <name type="scientific">Paracidobacterium acidisoli</name>
    <dbReference type="NCBI Taxonomy" id="2303751"/>
    <lineage>
        <taxon>Bacteria</taxon>
        <taxon>Pseudomonadati</taxon>
        <taxon>Acidobacteriota</taxon>
        <taxon>Terriglobia</taxon>
        <taxon>Terriglobales</taxon>
        <taxon>Acidobacteriaceae</taxon>
        <taxon>Paracidobacterium</taxon>
    </lineage>
</organism>
<gene>
    <name evidence="1" type="ORF">D0Y96_10220</name>
</gene>
<dbReference type="RefSeq" id="WP_117299325.1">
    <property type="nucleotide sequence ID" value="NZ_QVQT02000003.1"/>
</dbReference>